<sequence length="155" mass="16403">MTRTRTQARSRFTAAAMPAAFAAALLAAAVLPLSSCATAGAQTSVSTRDETMKTGVGPMLEEIYSSRKPVRFEQLDVSEIVLRHIPLGTDKAAVEAQFKAAPGAKIVEDSAAELVVRDNKGQAMLDPDARSVVMTFSFDAAGKLVKVAAVHLKNQ</sequence>
<dbReference type="EMBL" id="JF412274">
    <property type="protein sequence ID" value="AEH59081.1"/>
    <property type="molecule type" value="Genomic_DNA"/>
</dbReference>
<keyword evidence="1" id="KW-0732">Signal</keyword>
<evidence type="ECO:0008006" key="3">
    <source>
        <dbReference type="Google" id="ProtNLM"/>
    </source>
</evidence>
<reference evidence="2" key="1">
    <citation type="journal article" date="2011" name="Chem. Biol.">
        <title>Identification and characterization of the lysobactin biosynthetic gene cluster reveals mechanistic insights into an unusual termination module architecture.</title>
        <authorList>
            <person name="Hou J."/>
            <person name="Robbel L."/>
            <person name="Marahiel M.A."/>
        </authorList>
    </citation>
    <scope>NUCLEOTIDE SEQUENCE</scope>
    <source>
        <strain evidence="2">ATCC 53042</strain>
    </source>
</reference>
<dbReference type="InterPro" id="IPR045656">
    <property type="entry name" value="DUF6393"/>
</dbReference>
<feature type="chain" id="PRO_5003378859" description="Lipoprotein" evidence="1">
    <location>
        <begin position="40"/>
        <end position="155"/>
    </location>
</feature>
<organism evidence="2">
    <name type="scientific">Lysobacter sp. ATCC 53042</name>
    <dbReference type="NCBI Taxonomy" id="324869"/>
    <lineage>
        <taxon>Bacteria</taxon>
        <taxon>Pseudomonadati</taxon>
        <taxon>Pseudomonadota</taxon>
        <taxon>Gammaproteobacteria</taxon>
        <taxon>Lysobacterales</taxon>
        <taxon>Lysobacteraceae</taxon>
        <taxon>Lysobacter</taxon>
    </lineage>
</organism>
<dbReference type="AlphaFoldDB" id="F8TUG9"/>
<feature type="signal peptide" evidence="1">
    <location>
        <begin position="1"/>
        <end position="39"/>
    </location>
</feature>
<proteinExistence type="predicted"/>
<accession>F8TUG9</accession>
<evidence type="ECO:0000313" key="2">
    <source>
        <dbReference type="EMBL" id="AEH59081.1"/>
    </source>
</evidence>
<protein>
    <recommendedName>
        <fullName evidence="3">Lipoprotein</fullName>
    </recommendedName>
</protein>
<evidence type="ECO:0000256" key="1">
    <source>
        <dbReference type="SAM" id="SignalP"/>
    </source>
</evidence>
<dbReference type="Pfam" id="PF19930">
    <property type="entry name" value="DUF6393"/>
    <property type="match status" value="1"/>
</dbReference>
<name>F8TUG9_9GAMM</name>